<name>A0A2G9I3M0_9LAMI</name>
<gene>
    <name evidence="2" type="ORF">CDL12_02898</name>
</gene>
<dbReference type="Pfam" id="PF26130">
    <property type="entry name" value="PB1-like"/>
    <property type="match status" value="1"/>
</dbReference>
<comment type="caution">
    <text evidence="2">The sequence shown here is derived from an EMBL/GenBank/DDBJ whole genome shotgun (WGS) entry which is preliminary data.</text>
</comment>
<evidence type="ECO:0000313" key="2">
    <source>
        <dbReference type="EMBL" id="PIN24365.1"/>
    </source>
</evidence>
<keyword evidence="3" id="KW-1185">Reference proteome</keyword>
<dbReference type="AlphaFoldDB" id="A0A2G9I3M0"/>
<reference evidence="3" key="1">
    <citation type="journal article" date="2018" name="Gigascience">
        <title>Genome assembly of the Pink Ipe (Handroanthus impetiginosus, Bignoniaceae), a highly valued, ecologically keystone Neotropical timber forest tree.</title>
        <authorList>
            <person name="Silva-Junior O.B."/>
            <person name="Grattapaglia D."/>
            <person name="Novaes E."/>
            <person name="Collevatti R.G."/>
        </authorList>
    </citation>
    <scope>NUCLEOTIDE SEQUENCE [LARGE SCALE GENOMIC DNA]</scope>
    <source>
        <strain evidence="3">cv. UFG-1</strain>
    </source>
</reference>
<dbReference type="OrthoDB" id="925862at2759"/>
<proteinExistence type="predicted"/>
<evidence type="ECO:0000313" key="3">
    <source>
        <dbReference type="Proteomes" id="UP000231279"/>
    </source>
</evidence>
<protein>
    <recommendedName>
        <fullName evidence="1">PB1-like domain-containing protein</fullName>
    </recommendedName>
</protein>
<dbReference type="Proteomes" id="UP000231279">
    <property type="component" value="Unassembled WGS sequence"/>
</dbReference>
<accession>A0A2G9I3M0</accession>
<organism evidence="2 3">
    <name type="scientific">Handroanthus impetiginosus</name>
    <dbReference type="NCBI Taxonomy" id="429701"/>
    <lineage>
        <taxon>Eukaryota</taxon>
        <taxon>Viridiplantae</taxon>
        <taxon>Streptophyta</taxon>
        <taxon>Embryophyta</taxon>
        <taxon>Tracheophyta</taxon>
        <taxon>Spermatophyta</taxon>
        <taxon>Magnoliopsida</taxon>
        <taxon>eudicotyledons</taxon>
        <taxon>Gunneridae</taxon>
        <taxon>Pentapetalae</taxon>
        <taxon>asterids</taxon>
        <taxon>lamiids</taxon>
        <taxon>Lamiales</taxon>
        <taxon>Bignoniaceae</taxon>
        <taxon>Crescentiina</taxon>
        <taxon>Tabebuia alliance</taxon>
        <taxon>Handroanthus</taxon>
    </lineage>
</organism>
<feature type="domain" description="PB1-like" evidence="1">
    <location>
        <begin position="7"/>
        <end position="106"/>
    </location>
</feature>
<dbReference type="EMBL" id="NKXS01000421">
    <property type="protein sequence ID" value="PIN24365.1"/>
    <property type="molecule type" value="Genomic_DNA"/>
</dbReference>
<dbReference type="InterPro" id="IPR058594">
    <property type="entry name" value="PB1-like_dom_pln"/>
</dbReference>
<sequence>MSDNGDYANIQMWVGGHFEHSPVVKYVGGVYYYYEDIDLDKFWFDDLYKLYERCGGQKTNVNFYYNRPGYPLDMGLRLINRLIDVAIGEMVEAYRGTELPISIYVEELDDPLVSMDEDGNLLPNRMTVEKRNEESMQLVPYGQDKMSTLLHGINFDDEFEEMATQQFTQSDSDLLGSSATFEKPQDRANVDRKSARKQRMRKENITTKNLPIFLLQFSGYWSYIWCSF</sequence>
<evidence type="ECO:0000259" key="1">
    <source>
        <dbReference type="Pfam" id="PF26130"/>
    </source>
</evidence>